<dbReference type="PANTHER" id="PTHR46250">
    <property type="entry name" value="MYB/SANT-LIKE DNA-BINDING DOMAIN PROTEIN-RELATED"/>
    <property type="match status" value="1"/>
</dbReference>
<evidence type="ECO:0000313" key="2">
    <source>
        <dbReference type="EMBL" id="KAL1565458.1"/>
    </source>
</evidence>
<feature type="region of interest" description="Disordered" evidence="1">
    <location>
        <begin position="125"/>
        <end position="147"/>
    </location>
</feature>
<accession>A0ABD1ICD5</accession>
<protein>
    <recommendedName>
        <fullName evidence="4">Myb/SANT-like domain-containing protein</fullName>
    </recommendedName>
</protein>
<proteinExistence type="predicted"/>
<reference evidence="2 3" key="1">
    <citation type="submission" date="2024-06" db="EMBL/GenBank/DDBJ databases">
        <title>A chromosome level genome sequence of Diviner's sage (Salvia divinorum).</title>
        <authorList>
            <person name="Ford S.A."/>
            <person name="Ro D.-K."/>
            <person name="Ness R.W."/>
            <person name="Phillips M.A."/>
        </authorList>
    </citation>
    <scope>NUCLEOTIDE SEQUENCE [LARGE SCALE GENOMIC DNA]</scope>
    <source>
        <strain evidence="2">SAF-2024a</strain>
        <tissue evidence="2">Leaf</tissue>
    </source>
</reference>
<organism evidence="2 3">
    <name type="scientific">Salvia divinorum</name>
    <name type="common">Maria pastora</name>
    <name type="synonym">Diviner's sage</name>
    <dbReference type="NCBI Taxonomy" id="28513"/>
    <lineage>
        <taxon>Eukaryota</taxon>
        <taxon>Viridiplantae</taxon>
        <taxon>Streptophyta</taxon>
        <taxon>Embryophyta</taxon>
        <taxon>Tracheophyta</taxon>
        <taxon>Spermatophyta</taxon>
        <taxon>Magnoliopsida</taxon>
        <taxon>eudicotyledons</taxon>
        <taxon>Gunneridae</taxon>
        <taxon>Pentapetalae</taxon>
        <taxon>asterids</taxon>
        <taxon>lamiids</taxon>
        <taxon>Lamiales</taxon>
        <taxon>Lamiaceae</taxon>
        <taxon>Nepetoideae</taxon>
        <taxon>Mentheae</taxon>
        <taxon>Salviinae</taxon>
        <taxon>Salvia</taxon>
        <taxon>Salvia subgen. Calosphace</taxon>
    </lineage>
</organism>
<evidence type="ECO:0000313" key="3">
    <source>
        <dbReference type="Proteomes" id="UP001567538"/>
    </source>
</evidence>
<dbReference type="AlphaFoldDB" id="A0ABD1ICD5"/>
<evidence type="ECO:0000256" key="1">
    <source>
        <dbReference type="SAM" id="MobiDB-lite"/>
    </source>
</evidence>
<keyword evidence="3" id="KW-1185">Reference proteome</keyword>
<name>A0ABD1ICD5_SALDI</name>
<evidence type="ECO:0008006" key="4">
    <source>
        <dbReference type="Google" id="ProtNLM"/>
    </source>
</evidence>
<sequence length="206" mass="23234">MAYHRTQSDDIDMSPGMEGSSDFGRLNSVKGDRSRRSWSDREEATLILALKDLVATGSKSDNGFRAGSVGFNVNEDFKIDCDDEQWSQIVKKDNNARYMRTKSWPHWEDWKEIYGKDRAIGHKSLGTSKAANGPHVEQNNLNDDIGSDYHSADPIEGVLQLMTHIHEDTHEVLTTLSTRIGYEFDQSTKRAEVYELLGVIPGLTLK</sequence>
<dbReference type="EMBL" id="JBEAFC010000003">
    <property type="protein sequence ID" value="KAL1565458.1"/>
    <property type="molecule type" value="Genomic_DNA"/>
</dbReference>
<feature type="region of interest" description="Disordered" evidence="1">
    <location>
        <begin position="1"/>
        <end position="35"/>
    </location>
</feature>
<dbReference type="PANTHER" id="PTHR46250:SF15">
    <property type="entry name" value="OS01G0523800 PROTEIN"/>
    <property type="match status" value="1"/>
</dbReference>
<gene>
    <name evidence="2" type="ORF">AAHA92_07672</name>
</gene>
<comment type="caution">
    <text evidence="2">The sequence shown here is derived from an EMBL/GenBank/DDBJ whole genome shotgun (WGS) entry which is preliminary data.</text>
</comment>
<dbReference type="Proteomes" id="UP001567538">
    <property type="component" value="Unassembled WGS sequence"/>
</dbReference>